<accession>A0A484MVB8</accession>
<evidence type="ECO:0000313" key="1">
    <source>
        <dbReference type="EMBL" id="VFQ92851.1"/>
    </source>
</evidence>
<reference evidence="1 2" key="1">
    <citation type="submission" date="2018-04" db="EMBL/GenBank/DDBJ databases">
        <authorList>
            <person name="Vogel A."/>
        </authorList>
    </citation>
    <scope>NUCLEOTIDE SEQUENCE [LARGE SCALE GENOMIC DNA]</scope>
</reference>
<proteinExistence type="predicted"/>
<gene>
    <name evidence="1" type="ORF">CCAM_LOCUS34627</name>
</gene>
<evidence type="ECO:0000313" key="2">
    <source>
        <dbReference type="Proteomes" id="UP000595140"/>
    </source>
</evidence>
<sequence length="112" mass="12501">MGTPLSFSDFADRNHKELLCSFVSSATPSATIIRRSLSDHLLRPPPSTAGRLPIFRHRPLEISAYSSADAERVACFTCYTQVTILIMEPIPEVNESDEMYGLVDHIYDALTK</sequence>
<keyword evidence="2" id="KW-1185">Reference proteome</keyword>
<protein>
    <submittedName>
        <fullName evidence="1">Uncharacterized protein</fullName>
    </submittedName>
</protein>
<dbReference type="Proteomes" id="UP000595140">
    <property type="component" value="Unassembled WGS sequence"/>
</dbReference>
<name>A0A484MVB8_9ASTE</name>
<organism evidence="1 2">
    <name type="scientific">Cuscuta campestris</name>
    <dbReference type="NCBI Taxonomy" id="132261"/>
    <lineage>
        <taxon>Eukaryota</taxon>
        <taxon>Viridiplantae</taxon>
        <taxon>Streptophyta</taxon>
        <taxon>Embryophyta</taxon>
        <taxon>Tracheophyta</taxon>
        <taxon>Spermatophyta</taxon>
        <taxon>Magnoliopsida</taxon>
        <taxon>eudicotyledons</taxon>
        <taxon>Gunneridae</taxon>
        <taxon>Pentapetalae</taxon>
        <taxon>asterids</taxon>
        <taxon>lamiids</taxon>
        <taxon>Solanales</taxon>
        <taxon>Convolvulaceae</taxon>
        <taxon>Cuscuteae</taxon>
        <taxon>Cuscuta</taxon>
        <taxon>Cuscuta subgen. Grammica</taxon>
        <taxon>Cuscuta sect. Cleistogrammica</taxon>
    </lineage>
</organism>
<dbReference type="AlphaFoldDB" id="A0A484MVB8"/>
<dbReference type="EMBL" id="OOIL02004704">
    <property type="protein sequence ID" value="VFQ92851.1"/>
    <property type="molecule type" value="Genomic_DNA"/>
</dbReference>